<gene>
    <name evidence="1" type="ORF">SAMN05216550_12368</name>
</gene>
<dbReference type="GO" id="GO:0016706">
    <property type="term" value="F:2-oxoglutarate-dependent dioxygenase activity"/>
    <property type="evidence" value="ECO:0007669"/>
    <property type="project" value="UniProtKB-ARBA"/>
</dbReference>
<dbReference type="RefSeq" id="WP_074987039.1">
    <property type="nucleotide sequence ID" value="NZ_CADFGN010000015.1"/>
</dbReference>
<sequence length="272" mass="30466">MSFILDTREAKRIATDGYAVFKQALTKENLTQLQTATKACLPASDFRGGNVVQWSPLFSADHNAAKLLFMDPDLRLLAERAVGSEVCCVMVDVNRAKGPTDCHSDAQDWELKGIRFNIYLQPLTPGSGALRIFPASHKREIWERLVKSPALTSELDSVCQPVSPGDILAMDLRLWHDVESDQTTPREFASVFFYALPETPTEVEAIRRSARRNRRALSIFKASDLEFSNFATSGALPRSWENFLVEYGFLERRKFESSITSASSPIVKTNVT</sequence>
<protein>
    <submittedName>
        <fullName evidence="1">Phytanoyl-CoA dioxygenase (PhyH)</fullName>
    </submittedName>
</protein>
<proteinExistence type="predicted"/>
<comment type="caution">
    <text evidence="1">The sequence shown here is derived from an EMBL/GenBank/DDBJ whole genome shotgun (WGS) entry which is preliminary data.</text>
</comment>
<keyword evidence="1" id="KW-0560">Oxidoreductase</keyword>
<keyword evidence="1" id="KW-0223">Dioxygenase</keyword>
<dbReference type="InterPro" id="IPR008775">
    <property type="entry name" value="Phytyl_CoA_dOase-like"/>
</dbReference>
<dbReference type="Gene3D" id="2.60.120.620">
    <property type="entry name" value="q2cbj1_9rhob like domain"/>
    <property type="match status" value="1"/>
</dbReference>
<dbReference type="SUPFAM" id="SSF51197">
    <property type="entry name" value="Clavaminate synthase-like"/>
    <property type="match status" value="1"/>
</dbReference>
<accession>A0AAQ1GMK4</accession>
<name>A0AAQ1GMK4_9BURK</name>
<evidence type="ECO:0000313" key="2">
    <source>
        <dbReference type="Proteomes" id="UP000183529"/>
    </source>
</evidence>
<reference evidence="1 2" key="1">
    <citation type="submission" date="2016-10" db="EMBL/GenBank/DDBJ databases">
        <authorList>
            <person name="Varghese N."/>
            <person name="Submissions S."/>
        </authorList>
    </citation>
    <scope>NUCLEOTIDE SEQUENCE [LARGE SCALE GENOMIC DNA]</scope>
    <source>
        <strain evidence="1 2">LMG 22274</strain>
    </source>
</reference>
<dbReference type="Proteomes" id="UP000183529">
    <property type="component" value="Unassembled WGS sequence"/>
</dbReference>
<evidence type="ECO:0000313" key="1">
    <source>
        <dbReference type="EMBL" id="SEK13042.1"/>
    </source>
</evidence>
<organism evidence="1 2">
    <name type="scientific">Paraburkholderia tropica</name>
    <dbReference type="NCBI Taxonomy" id="92647"/>
    <lineage>
        <taxon>Bacteria</taxon>
        <taxon>Pseudomonadati</taxon>
        <taxon>Pseudomonadota</taxon>
        <taxon>Betaproteobacteria</taxon>
        <taxon>Burkholderiales</taxon>
        <taxon>Burkholderiaceae</taxon>
        <taxon>Paraburkholderia</taxon>
    </lineage>
</organism>
<dbReference type="AlphaFoldDB" id="A0AAQ1GMK4"/>
<dbReference type="EMBL" id="FNZM01000023">
    <property type="protein sequence ID" value="SEK13042.1"/>
    <property type="molecule type" value="Genomic_DNA"/>
</dbReference>
<dbReference type="Pfam" id="PF05721">
    <property type="entry name" value="PhyH"/>
    <property type="match status" value="1"/>
</dbReference>